<dbReference type="RefSeq" id="WP_011605029.1">
    <property type="nucleotide sequence ID" value="NC_008278.1"/>
</dbReference>
<feature type="region of interest" description="Disordered" evidence="1">
    <location>
        <begin position="98"/>
        <end position="124"/>
    </location>
</feature>
<evidence type="ECO:0000256" key="1">
    <source>
        <dbReference type="SAM" id="MobiDB-lite"/>
    </source>
</evidence>
<dbReference type="STRING" id="326424.FRAAL3894"/>
<accession>Q0RIX8</accession>
<evidence type="ECO:0000313" key="3">
    <source>
        <dbReference type="Proteomes" id="UP000000657"/>
    </source>
</evidence>
<dbReference type="OrthoDB" id="3214397at2"/>
<evidence type="ECO:0000313" key="2">
    <source>
        <dbReference type="EMBL" id="CAJ62537.1"/>
    </source>
</evidence>
<sequence length="426" mass="44058">MRTRSDVDAALTRLRSGGAQLAAELLDLDALIDRHLGDPPRLRGRTAAIAADARRRLVGLWETHAALNDLLTAAAAERGEGPRLGARRTARLAALLDAEPDGDRPAGAAGAAEGHDAAARTPAHRRLEEALASVRALRAAADEIIAARAAHREALAPLGRHLAEAQATAQRLGLTPGGAGPRGAEADDGAVDDEVPALATARAALALAQAAVAADPLDVPAELLTAVGDALAPALDAVAALARAHDHLAADLAAADALLAQVVAAAQVGERRAREVVERISGHADGLLRLSDGWFDAPRRGLRPWLDRLSAAGEAGDWRLVAYGLPAWRRTAQATLATATTIAETNAAPVRRRDELRGLLRALRAKAGRTGLGESAALEASYAPALAALGSAPIDLDRAEKLVRAYADALLAAAPARYPARPEEHA</sequence>
<dbReference type="HOGENOM" id="CLU_635775_0_0_11"/>
<gene>
    <name evidence="2" type="ordered locus">FRAAL3894</name>
</gene>
<keyword evidence="3" id="KW-1185">Reference proteome</keyword>
<organism evidence="2 3">
    <name type="scientific">Frankia alni (strain DSM 45986 / CECT 9034 / ACN14a)</name>
    <dbReference type="NCBI Taxonomy" id="326424"/>
    <lineage>
        <taxon>Bacteria</taxon>
        <taxon>Bacillati</taxon>
        <taxon>Actinomycetota</taxon>
        <taxon>Actinomycetes</taxon>
        <taxon>Frankiales</taxon>
        <taxon>Frankiaceae</taxon>
        <taxon>Frankia</taxon>
    </lineage>
</organism>
<dbReference type="EMBL" id="CT573213">
    <property type="protein sequence ID" value="CAJ62537.1"/>
    <property type="molecule type" value="Genomic_DNA"/>
</dbReference>
<dbReference type="KEGG" id="fal:FRAAL3894"/>
<protein>
    <submittedName>
        <fullName evidence="2">Uncharacterized protein</fullName>
    </submittedName>
</protein>
<reference evidence="2 3" key="1">
    <citation type="journal article" date="2007" name="Genome Res.">
        <title>Genome characteristics of facultatively symbiotic Frankia sp. strains reflect host range and host plant biogeography.</title>
        <authorList>
            <person name="Normand P."/>
            <person name="Lapierre P."/>
            <person name="Tisa L.S."/>
            <person name="Gogarten J.P."/>
            <person name="Alloisio N."/>
            <person name="Bagnarol E."/>
            <person name="Bassi C.A."/>
            <person name="Berry A.M."/>
            <person name="Bickhart D.M."/>
            <person name="Choisne N."/>
            <person name="Couloux A."/>
            <person name="Cournoyer B."/>
            <person name="Cruveiller S."/>
            <person name="Daubin V."/>
            <person name="Demange N."/>
            <person name="Francino M.P."/>
            <person name="Goltsman E."/>
            <person name="Huang Y."/>
            <person name="Kopp O.R."/>
            <person name="Labarre L."/>
            <person name="Lapidus A."/>
            <person name="Lavire C."/>
            <person name="Marechal J."/>
            <person name="Martinez M."/>
            <person name="Mastronunzio J.E."/>
            <person name="Mullin B.C."/>
            <person name="Niemann J."/>
            <person name="Pujic P."/>
            <person name="Rawnsley T."/>
            <person name="Rouy Z."/>
            <person name="Schenowitz C."/>
            <person name="Sellstedt A."/>
            <person name="Tavares F."/>
            <person name="Tomkins J.P."/>
            <person name="Vallenet D."/>
            <person name="Valverde C."/>
            <person name="Wall L.G."/>
            <person name="Wang Y."/>
            <person name="Medigue C."/>
            <person name="Benson D.R."/>
        </authorList>
    </citation>
    <scope>NUCLEOTIDE SEQUENCE [LARGE SCALE GENOMIC DNA]</scope>
    <source>
        <strain evidence="3">DSM 45986 / CECT 9034 / ACN14a</strain>
    </source>
</reference>
<dbReference type="Proteomes" id="UP000000657">
    <property type="component" value="Chromosome"/>
</dbReference>
<name>Q0RIX8_FRAAA</name>
<dbReference type="AlphaFoldDB" id="Q0RIX8"/>
<proteinExistence type="predicted"/>